<gene>
    <name evidence="1" type="ORF">L249_1178</name>
</gene>
<keyword evidence="2" id="KW-1185">Reference proteome</keyword>
<protein>
    <submittedName>
        <fullName evidence="1">Uncharacterized protein</fullName>
    </submittedName>
</protein>
<name>A0A367LFK1_9HYPO</name>
<dbReference type="EMBL" id="LKCN02000007">
    <property type="protein sequence ID" value="RCI13200.1"/>
    <property type="molecule type" value="Genomic_DNA"/>
</dbReference>
<proteinExistence type="predicted"/>
<evidence type="ECO:0000313" key="1">
    <source>
        <dbReference type="EMBL" id="RCI13200.1"/>
    </source>
</evidence>
<accession>A0A367LFK1</accession>
<dbReference type="AlphaFoldDB" id="A0A367LFK1"/>
<comment type="caution">
    <text evidence="1">The sequence shown here is derived from an EMBL/GenBank/DDBJ whole genome shotgun (WGS) entry which is preliminary data.</text>
</comment>
<reference evidence="1 2" key="1">
    <citation type="journal article" date="2015" name="BMC Genomics">
        <title>Insights from the genome of Ophiocordyceps polyrhachis-furcata to pathogenicity and host specificity in insect fungi.</title>
        <authorList>
            <person name="Wichadakul D."/>
            <person name="Kobmoo N."/>
            <person name="Ingsriswang S."/>
            <person name="Tangphatsornruang S."/>
            <person name="Chantasingh D."/>
            <person name="Luangsa-ard J.J."/>
            <person name="Eurwilaichitr L."/>
        </authorList>
    </citation>
    <scope>NUCLEOTIDE SEQUENCE [LARGE SCALE GENOMIC DNA]</scope>
    <source>
        <strain evidence="1 2">BCC 54312</strain>
    </source>
</reference>
<sequence>MTKSTVENMTNGSLLAQIIGLNSLARLQGSSRSLALNTGVQGSILRLANKPIAKDAMTLHLGTIPRPNVQVDGLKARVSATEQAMAVPGPLAKEEEKARFLEGGHVGSLVVYVGDADVDVDAVLCREAGHAGRAGVADGDCRRAEGRDEHGVEVGVVGWPAPVGADDREAWRGGSCGEANRCPIPVRTIYRIPDTGYRPGPGPGDAG</sequence>
<organism evidence="1 2">
    <name type="scientific">Ophiocordyceps polyrhachis-furcata BCC 54312</name>
    <dbReference type="NCBI Taxonomy" id="1330021"/>
    <lineage>
        <taxon>Eukaryota</taxon>
        <taxon>Fungi</taxon>
        <taxon>Dikarya</taxon>
        <taxon>Ascomycota</taxon>
        <taxon>Pezizomycotina</taxon>
        <taxon>Sordariomycetes</taxon>
        <taxon>Hypocreomycetidae</taxon>
        <taxon>Hypocreales</taxon>
        <taxon>Ophiocordycipitaceae</taxon>
        <taxon>Ophiocordyceps</taxon>
    </lineage>
</organism>
<evidence type="ECO:0000313" key="2">
    <source>
        <dbReference type="Proteomes" id="UP000253664"/>
    </source>
</evidence>
<dbReference type="Proteomes" id="UP000253664">
    <property type="component" value="Unassembled WGS sequence"/>
</dbReference>